<evidence type="ECO:0000313" key="2">
    <source>
        <dbReference type="Proteomes" id="UP000190890"/>
    </source>
</evidence>
<sequence length="137" mass="16163">MLLLRPHHINCIFFYKGLGYSEDFVKGMNSVLKLIKENPNIEIKLIVKCDKLCDNCPNMQLNNVCITKENVARLDYNTLEIYNLKENQEYAFNEIINIIYKNFNSNKFHKICSSCNWYKEGVCNDNIIADHLKNWSF</sequence>
<dbReference type="AlphaFoldDB" id="A0A1S8TB22"/>
<dbReference type="STRING" id="29367.CLPUN_36470"/>
<accession>A0A1S8TB22</accession>
<evidence type="ECO:0000313" key="1">
    <source>
        <dbReference type="EMBL" id="OOM74819.1"/>
    </source>
</evidence>
<dbReference type="EMBL" id="LZZM01000193">
    <property type="protein sequence ID" value="OOM74819.1"/>
    <property type="molecule type" value="Genomic_DNA"/>
</dbReference>
<evidence type="ECO:0008006" key="3">
    <source>
        <dbReference type="Google" id="ProtNLM"/>
    </source>
</evidence>
<reference evidence="1 2" key="1">
    <citation type="submission" date="2016-05" db="EMBL/GenBank/DDBJ databases">
        <title>Microbial solvent formation.</title>
        <authorList>
            <person name="Poehlein A."/>
            <person name="Montoya Solano J.D."/>
            <person name="Flitsch S."/>
            <person name="Krabben P."/>
            <person name="Duerre P."/>
            <person name="Daniel R."/>
        </authorList>
    </citation>
    <scope>NUCLEOTIDE SEQUENCE [LARGE SCALE GENOMIC DNA]</scope>
    <source>
        <strain evidence="1 2">DSM 2619</strain>
    </source>
</reference>
<dbReference type="InterPro" id="IPR009702">
    <property type="entry name" value="DUF1284"/>
</dbReference>
<comment type="caution">
    <text evidence="1">The sequence shown here is derived from an EMBL/GenBank/DDBJ whole genome shotgun (WGS) entry which is preliminary data.</text>
</comment>
<dbReference type="Pfam" id="PF06935">
    <property type="entry name" value="DUF1284"/>
    <property type="match status" value="1"/>
</dbReference>
<name>A0A1S8TB22_9CLOT</name>
<protein>
    <recommendedName>
        <fullName evidence="3">DUF1284 domain-containing protein</fullName>
    </recommendedName>
</protein>
<proteinExistence type="predicted"/>
<dbReference type="OrthoDB" id="121064at2"/>
<keyword evidence="2" id="KW-1185">Reference proteome</keyword>
<dbReference type="RefSeq" id="WP_077848657.1">
    <property type="nucleotide sequence ID" value="NZ_LZZM01000193.1"/>
</dbReference>
<dbReference type="Proteomes" id="UP000190890">
    <property type="component" value="Unassembled WGS sequence"/>
</dbReference>
<gene>
    <name evidence="1" type="ORF">CLPUN_36470</name>
</gene>
<organism evidence="1 2">
    <name type="scientific">Clostridium puniceum</name>
    <dbReference type="NCBI Taxonomy" id="29367"/>
    <lineage>
        <taxon>Bacteria</taxon>
        <taxon>Bacillati</taxon>
        <taxon>Bacillota</taxon>
        <taxon>Clostridia</taxon>
        <taxon>Eubacteriales</taxon>
        <taxon>Clostridiaceae</taxon>
        <taxon>Clostridium</taxon>
    </lineage>
</organism>